<gene>
    <name evidence="1" type="ORF">BDM02DRAFT_3122929</name>
</gene>
<organism evidence="1 2">
    <name type="scientific">Thelephora ganbajun</name>
    <name type="common">Ganba fungus</name>
    <dbReference type="NCBI Taxonomy" id="370292"/>
    <lineage>
        <taxon>Eukaryota</taxon>
        <taxon>Fungi</taxon>
        <taxon>Dikarya</taxon>
        <taxon>Basidiomycota</taxon>
        <taxon>Agaricomycotina</taxon>
        <taxon>Agaricomycetes</taxon>
        <taxon>Thelephorales</taxon>
        <taxon>Thelephoraceae</taxon>
        <taxon>Thelephora</taxon>
    </lineage>
</organism>
<proteinExistence type="predicted"/>
<sequence length="233" mass="25383">MSHGLTEHDLSALFNPSLQQDLPKPDVLAQLIDRLASDKAPGEFDWASSDRVGLGHCGCANETNSYIVLLELSLRLRKASEVVGHHFKHFSGSTCGLNQRITDLDKFISHVLAACNPPPGFYPSTMSPQHHHALPHGSHSHSTSHSVSHSVTHSPVSGTPMPITPTGHNYSQPPMRPTLTSIGSFAMQSQMPSGPSMPYPSPPCDEPMAQLERQLQAEWHHPVQRQAHSLPVS</sequence>
<dbReference type="Proteomes" id="UP000886501">
    <property type="component" value="Unassembled WGS sequence"/>
</dbReference>
<name>A0ACB6Z271_THEGA</name>
<evidence type="ECO:0000313" key="2">
    <source>
        <dbReference type="Proteomes" id="UP000886501"/>
    </source>
</evidence>
<comment type="caution">
    <text evidence="1">The sequence shown here is derived from an EMBL/GenBank/DDBJ whole genome shotgun (WGS) entry which is preliminary data.</text>
</comment>
<reference evidence="1" key="1">
    <citation type="submission" date="2019-10" db="EMBL/GenBank/DDBJ databases">
        <authorList>
            <consortium name="DOE Joint Genome Institute"/>
            <person name="Kuo A."/>
            <person name="Miyauchi S."/>
            <person name="Kiss E."/>
            <person name="Drula E."/>
            <person name="Kohler A."/>
            <person name="Sanchez-Garcia M."/>
            <person name="Andreopoulos B."/>
            <person name="Barry K.W."/>
            <person name="Bonito G."/>
            <person name="Buee M."/>
            <person name="Carver A."/>
            <person name="Chen C."/>
            <person name="Cichocki N."/>
            <person name="Clum A."/>
            <person name="Culley D."/>
            <person name="Crous P.W."/>
            <person name="Fauchery L."/>
            <person name="Girlanda M."/>
            <person name="Hayes R."/>
            <person name="Keri Z."/>
            <person name="Labutti K."/>
            <person name="Lipzen A."/>
            <person name="Lombard V."/>
            <person name="Magnuson J."/>
            <person name="Maillard F."/>
            <person name="Morin E."/>
            <person name="Murat C."/>
            <person name="Nolan M."/>
            <person name="Ohm R."/>
            <person name="Pangilinan J."/>
            <person name="Pereira M."/>
            <person name="Perotto S."/>
            <person name="Peter M."/>
            <person name="Riley R."/>
            <person name="Sitrit Y."/>
            <person name="Stielow B."/>
            <person name="Szollosi G."/>
            <person name="Zifcakova L."/>
            <person name="Stursova M."/>
            <person name="Spatafora J.W."/>
            <person name="Tedersoo L."/>
            <person name="Vaario L.-M."/>
            <person name="Yamada A."/>
            <person name="Yan M."/>
            <person name="Wang P."/>
            <person name="Xu J."/>
            <person name="Bruns T."/>
            <person name="Baldrian P."/>
            <person name="Vilgalys R."/>
            <person name="Henrissat B."/>
            <person name="Grigoriev I.V."/>
            <person name="Hibbett D."/>
            <person name="Nagy L.G."/>
            <person name="Martin F.M."/>
        </authorList>
    </citation>
    <scope>NUCLEOTIDE SEQUENCE</scope>
    <source>
        <strain evidence="1">P2</strain>
    </source>
</reference>
<evidence type="ECO:0000313" key="1">
    <source>
        <dbReference type="EMBL" id="KAF9643795.1"/>
    </source>
</evidence>
<accession>A0ACB6Z271</accession>
<reference evidence="1" key="2">
    <citation type="journal article" date="2020" name="Nat. Commun.">
        <title>Large-scale genome sequencing of mycorrhizal fungi provides insights into the early evolution of symbiotic traits.</title>
        <authorList>
            <person name="Miyauchi S."/>
            <person name="Kiss E."/>
            <person name="Kuo A."/>
            <person name="Drula E."/>
            <person name="Kohler A."/>
            <person name="Sanchez-Garcia M."/>
            <person name="Morin E."/>
            <person name="Andreopoulos B."/>
            <person name="Barry K.W."/>
            <person name="Bonito G."/>
            <person name="Buee M."/>
            <person name="Carver A."/>
            <person name="Chen C."/>
            <person name="Cichocki N."/>
            <person name="Clum A."/>
            <person name="Culley D."/>
            <person name="Crous P.W."/>
            <person name="Fauchery L."/>
            <person name="Girlanda M."/>
            <person name="Hayes R.D."/>
            <person name="Keri Z."/>
            <person name="LaButti K."/>
            <person name="Lipzen A."/>
            <person name="Lombard V."/>
            <person name="Magnuson J."/>
            <person name="Maillard F."/>
            <person name="Murat C."/>
            <person name="Nolan M."/>
            <person name="Ohm R.A."/>
            <person name="Pangilinan J."/>
            <person name="Pereira M.F."/>
            <person name="Perotto S."/>
            <person name="Peter M."/>
            <person name="Pfister S."/>
            <person name="Riley R."/>
            <person name="Sitrit Y."/>
            <person name="Stielow J.B."/>
            <person name="Szollosi G."/>
            <person name="Zifcakova L."/>
            <person name="Stursova M."/>
            <person name="Spatafora J.W."/>
            <person name="Tedersoo L."/>
            <person name="Vaario L.M."/>
            <person name="Yamada A."/>
            <person name="Yan M."/>
            <person name="Wang P."/>
            <person name="Xu J."/>
            <person name="Bruns T."/>
            <person name="Baldrian P."/>
            <person name="Vilgalys R."/>
            <person name="Dunand C."/>
            <person name="Henrissat B."/>
            <person name="Grigoriev I.V."/>
            <person name="Hibbett D."/>
            <person name="Nagy L.G."/>
            <person name="Martin F.M."/>
        </authorList>
    </citation>
    <scope>NUCLEOTIDE SEQUENCE</scope>
    <source>
        <strain evidence="1">P2</strain>
    </source>
</reference>
<keyword evidence="2" id="KW-1185">Reference proteome</keyword>
<protein>
    <submittedName>
        <fullName evidence="1">Uncharacterized protein</fullName>
    </submittedName>
</protein>
<dbReference type="EMBL" id="MU118186">
    <property type="protein sequence ID" value="KAF9643795.1"/>
    <property type="molecule type" value="Genomic_DNA"/>
</dbReference>